<dbReference type="SMART" id="SM00664">
    <property type="entry name" value="DoH"/>
    <property type="match status" value="1"/>
</dbReference>
<evidence type="ECO:0000256" key="1">
    <source>
        <dbReference type="ARBA" id="ARBA00001973"/>
    </source>
</evidence>
<dbReference type="GO" id="GO:0030667">
    <property type="term" value="C:secretory granule membrane"/>
    <property type="evidence" value="ECO:0007669"/>
    <property type="project" value="TreeGrafter"/>
</dbReference>
<evidence type="ECO:0000256" key="4">
    <source>
        <dbReference type="ARBA" id="ARBA00022723"/>
    </source>
</evidence>
<accession>A0A6P8Q0Y2</accession>
<comment type="cofactor">
    <cofactor evidence="1">
        <name>Cu(2+)</name>
        <dbReference type="ChEBI" id="CHEBI:29036"/>
    </cofactor>
</comment>
<keyword evidence="11" id="KW-0325">Glycoprotein</keyword>
<protein>
    <submittedName>
        <fullName evidence="15">DBH-like monooxygenase protein 2 isoform X1</fullName>
    </submittedName>
</protein>
<dbReference type="PANTHER" id="PTHR10157">
    <property type="entry name" value="DOPAMINE BETA HYDROXYLASE RELATED"/>
    <property type="match status" value="1"/>
</dbReference>
<feature type="signal peptide" evidence="12">
    <location>
        <begin position="1"/>
        <end position="18"/>
    </location>
</feature>
<dbReference type="Gene3D" id="2.60.120.230">
    <property type="match status" value="1"/>
</dbReference>
<dbReference type="GO" id="GO:0005615">
    <property type="term" value="C:extracellular space"/>
    <property type="evidence" value="ECO:0007669"/>
    <property type="project" value="TreeGrafter"/>
</dbReference>
<evidence type="ECO:0000256" key="2">
    <source>
        <dbReference type="ARBA" id="ARBA00004370"/>
    </source>
</evidence>
<keyword evidence="6" id="KW-0560">Oxidoreductase</keyword>
<feature type="chain" id="PRO_5027834763" evidence="12">
    <location>
        <begin position="19"/>
        <end position="614"/>
    </location>
</feature>
<dbReference type="InterPro" id="IPR036939">
    <property type="entry name" value="Cu2_ascorb_mOase_N_sf"/>
</dbReference>
<name>A0A6P8Q0Y2_GEOSA</name>
<keyword evidence="8" id="KW-0503">Monooxygenase</keyword>
<comment type="similarity">
    <text evidence="3">Belongs to the copper type II ascorbate-dependent monooxygenase family.</text>
</comment>
<dbReference type="Gene3D" id="2.60.40.1210">
    <property type="entry name" value="Cellobiose dehydrogenase, cytochrome domain"/>
    <property type="match status" value="1"/>
</dbReference>
<dbReference type="InterPro" id="IPR045266">
    <property type="entry name" value="DOH_DOMON"/>
</dbReference>
<gene>
    <name evidence="15" type="primary">LOC117350637</name>
</gene>
<evidence type="ECO:0000259" key="13">
    <source>
        <dbReference type="PROSITE" id="PS50836"/>
    </source>
</evidence>
<dbReference type="InterPro" id="IPR000323">
    <property type="entry name" value="Cu2_ascorb_mOase_N"/>
</dbReference>
<dbReference type="InParanoid" id="A0A6P8Q0Y2"/>
<keyword evidence="4" id="KW-0479">Metal-binding</keyword>
<dbReference type="InterPro" id="IPR014784">
    <property type="entry name" value="Cu2_ascorb_mOase-like_C"/>
</dbReference>
<dbReference type="Pfam" id="PF03351">
    <property type="entry name" value="DOMON"/>
    <property type="match status" value="1"/>
</dbReference>
<dbReference type="RefSeq" id="XP_033780951.1">
    <property type="nucleotide sequence ID" value="XM_033925060.1"/>
</dbReference>
<dbReference type="GO" id="GO:0042421">
    <property type="term" value="P:norepinephrine biosynthetic process"/>
    <property type="evidence" value="ECO:0007669"/>
    <property type="project" value="TreeGrafter"/>
</dbReference>
<dbReference type="Proteomes" id="UP000515159">
    <property type="component" value="Chromosome 16"/>
</dbReference>
<dbReference type="GO" id="GO:0004500">
    <property type="term" value="F:dopamine beta-monooxygenase activity"/>
    <property type="evidence" value="ECO:0007669"/>
    <property type="project" value="InterPro"/>
</dbReference>
<dbReference type="PROSITE" id="PS50836">
    <property type="entry name" value="DOMON"/>
    <property type="match status" value="1"/>
</dbReference>
<keyword evidence="7" id="KW-0186">Copper</keyword>
<dbReference type="OrthoDB" id="10003276at2759"/>
<dbReference type="PANTHER" id="PTHR10157:SF31">
    <property type="entry name" value="DBH-LIKE MONOOXYGENASE PROTEIN 2-RELATED"/>
    <property type="match status" value="1"/>
</dbReference>
<evidence type="ECO:0000313" key="15">
    <source>
        <dbReference type="RefSeq" id="XP_033780951.1"/>
    </source>
</evidence>
<dbReference type="PRINTS" id="PR00767">
    <property type="entry name" value="DBMONOXGNASE"/>
</dbReference>
<evidence type="ECO:0000256" key="8">
    <source>
        <dbReference type="ARBA" id="ARBA00023033"/>
    </source>
</evidence>
<evidence type="ECO:0000256" key="3">
    <source>
        <dbReference type="ARBA" id="ARBA00010676"/>
    </source>
</evidence>
<dbReference type="InterPro" id="IPR024548">
    <property type="entry name" value="Cu2_monoox_C"/>
</dbReference>
<evidence type="ECO:0000256" key="10">
    <source>
        <dbReference type="ARBA" id="ARBA00023157"/>
    </source>
</evidence>
<dbReference type="SUPFAM" id="SSF49344">
    <property type="entry name" value="CBD9-like"/>
    <property type="match status" value="1"/>
</dbReference>
<evidence type="ECO:0000256" key="12">
    <source>
        <dbReference type="SAM" id="SignalP"/>
    </source>
</evidence>
<dbReference type="AlphaFoldDB" id="A0A6P8Q0Y2"/>
<dbReference type="GO" id="GO:0005507">
    <property type="term" value="F:copper ion binding"/>
    <property type="evidence" value="ECO:0007669"/>
    <property type="project" value="InterPro"/>
</dbReference>
<dbReference type="InterPro" id="IPR000945">
    <property type="entry name" value="DBH-like"/>
</dbReference>
<dbReference type="KEGG" id="gsh:117350637"/>
<dbReference type="Gene3D" id="2.60.120.310">
    <property type="entry name" value="Copper type II, ascorbate-dependent monooxygenase, N-terminal domain"/>
    <property type="match status" value="1"/>
</dbReference>
<dbReference type="GO" id="GO:0006589">
    <property type="term" value="P:octopamine biosynthetic process"/>
    <property type="evidence" value="ECO:0007669"/>
    <property type="project" value="TreeGrafter"/>
</dbReference>
<sequence>MALLIFSALLLLSLVVPGQQFELSFSTVMDNDGNVVLKWGFNQYDEQITFQLQMNSQGWVGFGLSPNGGMKGADIVIGGVHPNKTTYFSDYHGIGNTAPVRDTLQNYQLLLLTENGTSTTMRFSRAFRTCDSNDMNITAGTIRVIAAYGADDTIAYHRENHFTQSINLLRELPVAGLSSPKDSVSYNITMNNYTVPAQPTTYGCAFVPLPNVNGKHHIYKIEPLIQAGNELLVHHILLYACPNNTNISIAPGECYNTNPLFFQCLQVINVWAVGGKAFQFPDNVGLSIGSPDDPSYARLEIHYNNPEAKNFTDSSGVQLYYTKDLRPYNAGILEIGSALSFLFIPPSARSFRLYGLCNTQKFPEVNGQQVADMQVFAYQLHTHLAGRAVRVAHYRNGSQIGFLGRDMTYDFNFQEVKYLENITTIKMGDALQVECTYNTMDRRGITEMGLGTMNEMCMAFLFYYPKNNVSHCLSSPSATDIMNALHVSNPKDVNSVEWDENKINLLQQTIQEGKQDINITNSQIHLFMPGSFVTDTGYLYNITEGANATCNNATFSSLAATSAPNSSMTPAMNEPNLNNNGSGSLRGSVILINLALFLFQAALGASLRPPNRSP</sequence>
<proteinExistence type="inferred from homology"/>
<evidence type="ECO:0000256" key="6">
    <source>
        <dbReference type="ARBA" id="ARBA00023002"/>
    </source>
</evidence>
<dbReference type="SUPFAM" id="SSF49742">
    <property type="entry name" value="PHM/PNGase F"/>
    <property type="match status" value="2"/>
</dbReference>
<evidence type="ECO:0000256" key="7">
    <source>
        <dbReference type="ARBA" id="ARBA00023008"/>
    </source>
</evidence>
<dbReference type="InterPro" id="IPR005018">
    <property type="entry name" value="DOMON_domain"/>
</dbReference>
<evidence type="ECO:0000256" key="9">
    <source>
        <dbReference type="ARBA" id="ARBA00023136"/>
    </source>
</evidence>
<dbReference type="CDD" id="cd09631">
    <property type="entry name" value="DOMON_DOH"/>
    <property type="match status" value="1"/>
</dbReference>
<reference evidence="15" key="1">
    <citation type="submission" date="2025-08" db="UniProtKB">
        <authorList>
            <consortium name="RefSeq"/>
        </authorList>
    </citation>
    <scope>IDENTIFICATION</scope>
</reference>
<dbReference type="Pfam" id="PF01082">
    <property type="entry name" value="Cu2_monooxygen"/>
    <property type="match status" value="1"/>
</dbReference>
<evidence type="ECO:0000256" key="5">
    <source>
        <dbReference type="ARBA" id="ARBA00022729"/>
    </source>
</evidence>
<dbReference type="InterPro" id="IPR028460">
    <property type="entry name" value="Tbh/DBH"/>
</dbReference>
<keyword evidence="10" id="KW-1015">Disulfide bond</keyword>
<dbReference type="InterPro" id="IPR008977">
    <property type="entry name" value="PHM/PNGase_F_dom_sf"/>
</dbReference>
<dbReference type="GeneID" id="117350637"/>
<dbReference type="FunFam" id="2.60.120.310:FF:000004">
    <property type="entry name" value="DBH-like monooxygenase protein 1"/>
    <property type="match status" value="1"/>
</dbReference>
<dbReference type="FunFam" id="2.60.120.230:FF:000001">
    <property type="entry name" value="Monooxygenase, DBH-like 1"/>
    <property type="match status" value="1"/>
</dbReference>
<keyword evidence="9" id="KW-0472">Membrane</keyword>
<evidence type="ECO:0000313" key="14">
    <source>
        <dbReference type="Proteomes" id="UP000515159"/>
    </source>
</evidence>
<dbReference type="Pfam" id="PF03712">
    <property type="entry name" value="Cu2_monoox_C"/>
    <property type="match status" value="1"/>
</dbReference>
<feature type="domain" description="DOMON" evidence="13">
    <location>
        <begin position="33"/>
        <end position="149"/>
    </location>
</feature>
<keyword evidence="5 12" id="KW-0732">Signal</keyword>
<keyword evidence="14" id="KW-1185">Reference proteome</keyword>
<comment type="subcellular location">
    <subcellularLocation>
        <location evidence="2">Membrane</location>
    </subcellularLocation>
</comment>
<dbReference type="GO" id="GO:0042420">
    <property type="term" value="P:dopamine catabolic process"/>
    <property type="evidence" value="ECO:0007669"/>
    <property type="project" value="TreeGrafter"/>
</dbReference>
<organism evidence="14 15">
    <name type="scientific">Geotrypetes seraphini</name>
    <name type="common">Gaboon caecilian</name>
    <name type="synonym">Caecilia seraphini</name>
    <dbReference type="NCBI Taxonomy" id="260995"/>
    <lineage>
        <taxon>Eukaryota</taxon>
        <taxon>Metazoa</taxon>
        <taxon>Chordata</taxon>
        <taxon>Craniata</taxon>
        <taxon>Vertebrata</taxon>
        <taxon>Euteleostomi</taxon>
        <taxon>Amphibia</taxon>
        <taxon>Gymnophiona</taxon>
        <taxon>Geotrypetes</taxon>
    </lineage>
</organism>
<evidence type="ECO:0000256" key="11">
    <source>
        <dbReference type="ARBA" id="ARBA00023180"/>
    </source>
</evidence>
<dbReference type="FunFam" id="2.60.40.1210:FF:000001">
    <property type="entry name" value="Monooxygenase, DBH-like 1, like"/>
    <property type="match status" value="1"/>
</dbReference>